<reference evidence="4 5" key="1">
    <citation type="submission" date="2018-09" db="EMBL/GenBank/DDBJ databases">
        <title>YIM 75507 draft genome.</title>
        <authorList>
            <person name="Tang S."/>
            <person name="Feng Y."/>
        </authorList>
    </citation>
    <scope>NUCLEOTIDE SEQUENCE [LARGE SCALE GENOMIC DNA]</scope>
    <source>
        <strain evidence="4 5">YIM 75507</strain>
    </source>
</reference>
<proteinExistence type="predicted"/>
<feature type="domain" description="DUF305" evidence="3">
    <location>
        <begin position="53"/>
        <end position="196"/>
    </location>
</feature>
<keyword evidence="2" id="KW-0732">Signal</keyword>
<gene>
    <name evidence="4" type="ORF">D5H75_13185</name>
</gene>
<protein>
    <submittedName>
        <fullName evidence="4">DUF305 domain-containing protein</fullName>
    </submittedName>
</protein>
<comment type="caution">
    <text evidence="4">The sequence shown here is derived from an EMBL/GenBank/DDBJ whole genome shotgun (WGS) entry which is preliminary data.</text>
</comment>
<dbReference type="Gene3D" id="1.20.1260.10">
    <property type="match status" value="1"/>
</dbReference>
<dbReference type="InterPro" id="IPR012347">
    <property type="entry name" value="Ferritin-like"/>
</dbReference>
<dbReference type="PANTHER" id="PTHR36933">
    <property type="entry name" value="SLL0788 PROTEIN"/>
    <property type="match status" value="1"/>
</dbReference>
<feature type="chain" id="PRO_5017181676" evidence="2">
    <location>
        <begin position="24"/>
        <end position="199"/>
    </location>
</feature>
<feature type="compositionally biased region" description="Low complexity" evidence="1">
    <location>
        <begin position="21"/>
        <end position="44"/>
    </location>
</feature>
<accession>A0A3A4AT12</accession>
<dbReference type="PANTHER" id="PTHR36933:SF1">
    <property type="entry name" value="SLL0788 PROTEIN"/>
    <property type="match status" value="1"/>
</dbReference>
<feature type="signal peptide" evidence="2">
    <location>
        <begin position="1"/>
        <end position="23"/>
    </location>
</feature>
<organism evidence="4 5">
    <name type="scientific">Bailinhaonella thermotolerans</name>
    <dbReference type="NCBI Taxonomy" id="1070861"/>
    <lineage>
        <taxon>Bacteria</taxon>
        <taxon>Bacillati</taxon>
        <taxon>Actinomycetota</taxon>
        <taxon>Actinomycetes</taxon>
        <taxon>Streptosporangiales</taxon>
        <taxon>Streptosporangiaceae</taxon>
        <taxon>Bailinhaonella</taxon>
    </lineage>
</organism>
<keyword evidence="5" id="KW-1185">Reference proteome</keyword>
<dbReference type="OrthoDB" id="26872at2"/>
<dbReference type="RefSeq" id="WP_119926732.1">
    <property type="nucleotide sequence ID" value="NZ_QZEY01000004.1"/>
</dbReference>
<evidence type="ECO:0000256" key="2">
    <source>
        <dbReference type="SAM" id="SignalP"/>
    </source>
</evidence>
<dbReference type="Proteomes" id="UP000265768">
    <property type="component" value="Unassembled WGS sequence"/>
</dbReference>
<name>A0A3A4AT12_9ACTN</name>
<evidence type="ECO:0000313" key="5">
    <source>
        <dbReference type="Proteomes" id="UP000265768"/>
    </source>
</evidence>
<dbReference type="Pfam" id="PF03713">
    <property type="entry name" value="DUF305"/>
    <property type="match status" value="1"/>
</dbReference>
<dbReference type="EMBL" id="QZEY01000004">
    <property type="protein sequence ID" value="RJL32483.1"/>
    <property type="molecule type" value="Genomic_DNA"/>
</dbReference>
<dbReference type="AlphaFoldDB" id="A0A3A4AT12"/>
<feature type="region of interest" description="Disordered" evidence="1">
    <location>
        <begin position="21"/>
        <end position="46"/>
    </location>
</feature>
<evidence type="ECO:0000313" key="4">
    <source>
        <dbReference type="EMBL" id="RJL32483.1"/>
    </source>
</evidence>
<dbReference type="PROSITE" id="PS51257">
    <property type="entry name" value="PROKAR_LIPOPROTEIN"/>
    <property type="match status" value="1"/>
</dbReference>
<evidence type="ECO:0000259" key="3">
    <source>
        <dbReference type="Pfam" id="PF03713"/>
    </source>
</evidence>
<dbReference type="InterPro" id="IPR005183">
    <property type="entry name" value="DUF305_CopM-like"/>
</dbReference>
<sequence length="199" mass="21486">MKRVLMLLAAATTLAACGTGTDAAQSAGASSAPASAPAPATEQAPVKDYNAQDVMFARMMIPHHRQALDMAEMVPSRSASPEVKKLARRIEAAQDPEIRTMTGWLRQWGEEAPADGGGAHEGHGSGMMTEADMRKLAGLKGERFDKEWLTMMIAHHKGAVEMAEQEKRAGRYAPAKEMADAIIRTQNVEIDEMRELGGE</sequence>
<evidence type="ECO:0000256" key="1">
    <source>
        <dbReference type="SAM" id="MobiDB-lite"/>
    </source>
</evidence>